<dbReference type="RefSeq" id="XP_007513036.1">
    <property type="nucleotide sequence ID" value="XM_007512974.1"/>
</dbReference>
<comment type="similarity">
    <text evidence="1">Belongs to the FAM98 family.</text>
</comment>
<feature type="region of interest" description="Disordered" evidence="2">
    <location>
        <begin position="396"/>
        <end position="426"/>
    </location>
</feature>
<evidence type="ECO:0000256" key="2">
    <source>
        <dbReference type="SAM" id="MobiDB-lite"/>
    </source>
</evidence>
<gene>
    <name evidence="3" type="ORF">Bathy05g02550</name>
</gene>
<dbReference type="KEGG" id="bpg:Bathy05g02550"/>
<proteinExistence type="inferred from homology"/>
<evidence type="ECO:0000256" key="1">
    <source>
        <dbReference type="ARBA" id="ARBA00007218"/>
    </source>
</evidence>
<evidence type="ECO:0000313" key="3">
    <source>
        <dbReference type="EMBL" id="CCO16594.1"/>
    </source>
</evidence>
<organism evidence="3 4">
    <name type="scientific">Bathycoccus prasinos</name>
    <dbReference type="NCBI Taxonomy" id="41875"/>
    <lineage>
        <taxon>Eukaryota</taxon>
        <taxon>Viridiplantae</taxon>
        <taxon>Chlorophyta</taxon>
        <taxon>Mamiellophyceae</taxon>
        <taxon>Mamiellales</taxon>
        <taxon>Bathycoccaceae</taxon>
        <taxon>Bathycoccus</taxon>
    </lineage>
</organism>
<dbReference type="InterPro" id="IPR018797">
    <property type="entry name" value="FAM98"/>
</dbReference>
<dbReference type="Pfam" id="PF10239">
    <property type="entry name" value="DUF2465"/>
    <property type="match status" value="1"/>
</dbReference>
<reference evidence="3 4" key="1">
    <citation type="submission" date="2011-10" db="EMBL/GenBank/DDBJ databases">
        <authorList>
            <person name="Genoscope - CEA"/>
        </authorList>
    </citation>
    <scope>NUCLEOTIDE SEQUENCE [LARGE SCALE GENOMIC DNA]</scope>
    <source>
        <strain evidence="3 4">RCC 1105</strain>
    </source>
</reference>
<dbReference type="GeneID" id="19015758"/>
<dbReference type="Proteomes" id="UP000198341">
    <property type="component" value="Chromosome 5"/>
</dbReference>
<feature type="region of interest" description="Disordered" evidence="2">
    <location>
        <begin position="275"/>
        <end position="302"/>
    </location>
</feature>
<sequence length="426" mass="46937">MSSIPSSIDKDAKNEEEDSYASEILQRLDDLGVSIPPNTSPKTLRNHKHSPLEFTKIAQHLACAIGPLIKMTGADNVNLALQSCVTLKNIRGASYEDCASRALGALAVLATMLDERFRDKIGTFRVFEILVAYLQAARLMKESMEKKQREKEKTSQQTTKEDERKTIQTMKRPPTPNPLFNEVFRELEHAAGEKAYGYHAAHTAKEIAIGAKRVAETFSASAKDKSVLDKHKGQVVERREIEAMTEQEVEITREANDAIKAEFKKRKEMIAKRAGVSVQSLTKSSNNNNTNNSSNQGTKRTRKMEDLDSAKYENDAFSLASYDGGNGGDNLDIAFPDSLFDMRGADVAKSGLKAGSGRSRQKTRLVGDDGFDAKTVTIGAVPDRGGRVDESGRFVAKFKGGKPGGSKGETSEATTNNNKRQWRKRK</sequence>
<feature type="compositionally biased region" description="Basic and acidic residues" evidence="2">
    <location>
        <begin position="145"/>
        <end position="166"/>
    </location>
</feature>
<name>K8EF31_9CHLO</name>
<feature type="compositionally biased region" description="Low complexity" evidence="2">
    <location>
        <begin position="284"/>
        <end position="295"/>
    </location>
</feature>
<feature type="region of interest" description="Disordered" evidence="2">
    <location>
        <begin position="145"/>
        <end position="179"/>
    </location>
</feature>
<protein>
    <submittedName>
        <fullName evidence="3">Uncharacterized protein</fullName>
    </submittedName>
</protein>
<dbReference type="EMBL" id="FO082274">
    <property type="protein sequence ID" value="CCO16594.1"/>
    <property type="molecule type" value="Genomic_DNA"/>
</dbReference>
<evidence type="ECO:0000313" key="4">
    <source>
        <dbReference type="Proteomes" id="UP000198341"/>
    </source>
</evidence>
<accession>K8EF31</accession>
<dbReference type="AlphaFoldDB" id="K8EF31"/>
<keyword evidence="4" id="KW-1185">Reference proteome</keyword>